<protein>
    <recommendedName>
        <fullName evidence="5">Secreted protein</fullName>
    </recommendedName>
</protein>
<evidence type="ECO:0000256" key="1">
    <source>
        <dbReference type="SAM" id="MobiDB-lite"/>
    </source>
</evidence>
<feature type="chain" id="PRO_5045302332" description="Secreted protein" evidence="2">
    <location>
        <begin position="34"/>
        <end position="135"/>
    </location>
</feature>
<evidence type="ECO:0000313" key="3">
    <source>
        <dbReference type="EMBL" id="MFM9648135.1"/>
    </source>
</evidence>
<name>A0ABW9IKF4_STRGJ</name>
<feature type="compositionally biased region" description="Basic residues" evidence="1">
    <location>
        <begin position="107"/>
        <end position="119"/>
    </location>
</feature>
<keyword evidence="4" id="KW-1185">Reference proteome</keyword>
<keyword evidence="2" id="KW-0732">Signal</keyword>
<comment type="caution">
    <text evidence="3">The sequence shown here is derived from an EMBL/GenBank/DDBJ whole genome shotgun (WGS) entry which is preliminary data.</text>
</comment>
<gene>
    <name evidence="3" type="ORF">ACKI1S_18520</name>
</gene>
<organism evidence="3 4">
    <name type="scientific">Streptomyces galilaeus</name>
    <dbReference type="NCBI Taxonomy" id="33899"/>
    <lineage>
        <taxon>Bacteria</taxon>
        <taxon>Bacillati</taxon>
        <taxon>Actinomycetota</taxon>
        <taxon>Actinomycetes</taxon>
        <taxon>Kitasatosporales</taxon>
        <taxon>Streptomycetaceae</taxon>
        <taxon>Streptomyces</taxon>
    </lineage>
</organism>
<evidence type="ECO:0000256" key="2">
    <source>
        <dbReference type="SAM" id="SignalP"/>
    </source>
</evidence>
<feature type="region of interest" description="Disordered" evidence="1">
    <location>
        <begin position="37"/>
        <end position="135"/>
    </location>
</feature>
<reference evidence="3 4" key="1">
    <citation type="submission" date="2024-12" db="EMBL/GenBank/DDBJ databases">
        <title>Forecasting of Potato common scab and diversities of Pathogenic streptomyces spp. in china.</title>
        <authorList>
            <person name="Handique U."/>
            <person name="Wu J."/>
        </authorList>
    </citation>
    <scope>NUCLEOTIDE SEQUENCE [LARGE SCALE GENOMIC DNA]</scope>
    <source>
        <strain evidence="3 4">ZRIMU1585</strain>
    </source>
</reference>
<proteinExistence type="predicted"/>
<feature type="compositionally biased region" description="Basic and acidic residues" evidence="1">
    <location>
        <begin position="53"/>
        <end position="69"/>
    </location>
</feature>
<dbReference type="RefSeq" id="WP_369279532.1">
    <property type="nucleotide sequence ID" value="NZ_JBJVMW010000008.1"/>
</dbReference>
<dbReference type="Proteomes" id="UP001631993">
    <property type="component" value="Unassembled WGS sequence"/>
</dbReference>
<evidence type="ECO:0000313" key="4">
    <source>
        <dbReference type="Proteomes" id="UP001631993"/>
    </source>
</evidence>
<accession>A0ABW9IKF4</accession>
<evidence type="ECO:0008006" key="5">
    <source>
        <dbReference type="Google" id="ProtNLM"/>
    </source>
</evidence>
<sequence length="135" mass="14778">MFRGRTTRTLVSLVAATLLALPFFALTSSFAQAHTARHVEAKTQPGIKPSAKPARDEILGARPCGRSEEPFGPLGTRDRHRTTVTAEPAPQQPERDRSVQNQASGHHPAHRAGHHRHWSRSSTAHAPAALQVFRC</sequence>
<dbReference type="EMBL" id="JBJVNE010000008">
    <property type="protein sequence ID" value="MFM9648135.1"/>
    <property type="molecule type" value="Genomic_DNA"/>
</dbReference>
<feature type="signal peptide" evidence="2">
    <location>
        <begin position="1"/>
        <end position="33"/>
    </location>
</feature>